<dbReference type="EMBL" id="JABWMH010000001">
    <property type="protein sequence ID" value="NVD26789.1"/>
    <property type="molecule type" value="Genomic_DNA"/>
</dbReference>
<evidence type="ECO:0000313" key="1">
    <source>
        <dbReference type="EMBL" id="NVD26789.1"/>
    </source>
</evidence>
<evidence type="ECO:0000313" key="2">
    <source>
        <dbReference type="Proteomes" id="UP000652427"/>
    </source>
</evidence>
<dbReference type="Proteomes" id="UP000652427">
    <property type="component" value="Unassembled WGS sequence"/>
</dbReference>
<sequence length="165" mass="18829">MTTFFAQPYNIDATGFYFTDVDEYLERSSTNRDRYGQLVEEYEIQFIDGESIDAKLAEAHGINQANLSEVIAFMDVADAHEKVAFIIAVDECGYDASCNISEVDIDIYEMDSLNELAEHFVEEGLFGSIPERIRRYLDIDAIARDLGFDYSETEISGTRYVYRCS</sequence>
<dbReference type="InterPro" id="IPR041893">
    <property type="entry name" value="ArdA_dom3"/>
</dbReference>
<organism evidence="1 2">
    <name type="scientific">Parasphingorhabdus flavimaris</name>
    <dbReference type="NCBI Taxonomy" id="266812"/>
    <lineage>
        <taxon>Bacteria</taxon>
        <taxon>Pseudomonadati</taxon>
        <taxon>Pseudomonadota</taxon>
        <taxon>Alphaproteobacteria</taxon>
        <taxon>Sphingomonadales</taxon>
        <taxon>Sphingomonadaceae</taxon>
        <taxon>Parasphingorhabdus</taxon>
    </lineage>
</organism>
<gene>
    <name evidence="1" type="ORF">HUO14_02575</name>
</gene>
<dbReference type="InterPro" id="IPR009899">
    <property type="entry name" value="ArdA"/>
</dbReference>
<protein>
    <submittedName>
        <fullName evidence="1">Antirestriction protein ArdA</fullName>
    </submittedName>
</protein>
<keyword evidence="2" id="KW-1185">Reference proteome</keyword>
<comment type="caution">
    <text evidence="1">The sequence shown here is derived from an EMBL/GenBank/DDBJ whole genome shotgun (WGS) entry which is preliminary data.</text>
</comment>
<dbReference type="RefSeq" id="WP_176278310.1">
    <property type="nucleotide sequence ID" value="NZ_JABWMH010000001.1"/>
</dbReference>
<dbReference type="Gene3D" id="1.10.10.1190">
    <property type="entry name" value="Antirestriction protein ArdA, domain 3"/>
    <property type="match status" value="1"/>
</dbReference>
<accession>A0ABX2MZB5</accession>
<reference evidence="1 2" key="1">
    <citation type="submission" date="2020-06" db="EMBL/GenBank/DDBJ databases">
        <authorList>
            <person name="Kim S.-J."/>
            <person name="Park S.-J."/>
        </authorList>
    </citation>
    <scope>NUCLEOTIDE SEQUENCE [LARGE SCALE GENOMIC DNA]</scope>
    <source>
        <strain evidence="1 2">SW-151</strain>
    </source>
</reference>
<dbReference type="Pfam" id="PF07275">
    <property type="entry name" value="ArdA"/>
    <property type="match status" value="1"/>
</dbReference>
<proteinExistence type="predicted"/>
<name>A0ABX2MZB5_9SPHN</name>